<evidence type="ECO:0000313" key="1">
    <source>
        <dbReference type="Proteomes" id="UP000887576"/>
    </source>
</evidence>
<accession>A0AC34RAD6</accession>
<dbReference type="Proteomes" id="UP000887576">
    <property type="component" value="Unplaced"/>
</dbReference>
<organism evidence="1 2">
    <name type="scientific">Panagrolaimus sp. JU765</name>
    <dbReference type="NCBI Taxonomy" id="591449"/>
    <lineage>
        <taxon>Eukaryota</taxon>
        <taxon>Metazoa</taxon>
        <taxon>Ecdysozoa</taxon>
        <taxon>Nematoda</taxon>
        <taxon>Chromadorea</taxon>
        <taxon>Rhabditida</taxon>
        <taxon>Tylenchina</taxon>
        <taxon>Panagrolaimomorpha</taxon>
        <taxon>Panagrolaimoidea</taxon>
        <taxon>Panagrolaimidae</taxon>
        <taxon>Panagrolaimus</taxon>
    </lineage>
</organism>
<reference evidence="2" key="1">
    <citation type="submission" date="2022-11" db="UniProtKB">
        <authorList>
            <consortium name="WormBaseParasite"/>
        </authorList>
    </citation>
    <scope>IDENTIFICATION</scope>
</reference>
<evidence type="ECO:0000313" key="2">
    <source>
        <dbReference type="WBParaSite" id="JU765_v2.g4922.t1"/>
    </source>
</evidence>
<dbReference type="WBParaSite" id="JU765_v2.g4922.t1">
    <property type="protein sequence ID" value="JU765_v2.g4922.t1"/>
    <property type="gene ID" value="JU765_v2.g4922"/>
</dbReference>
<sequence>MDIPGGSINAFSAITITNGIDAGYIAYNDDATISSDVDENVAEHAKILLAYFNEMYKAEKAVDLSLHWDGNHVKKLHRLLAAAFCRKLDLVIFENQTSPHIKVGMSDIGLEPEDVQCVVDFLYSGKIFIRGAGVIHALEELGCYHILPFLQEVWSEGCAPTTVEDKFHAVNLLNRISEFRDVGRYCDFSFCIPNADNIDCHKWVIAAYCSVIEQNLRSFELPIIHMEVDTNYETINHLVTYLYTGHIFSFPNDVDELKKLDLNFGVRNLREYLSDMFLIPLTSEPIYGSGDVIWNPVRIATHDRLPNGRNRNLTSESDYVGIYNEYVEGPKLASYRSETEDGTKTVDKLSRYAYRFQCPSCSYKGCDRTTIRKHIRCMHTKETPYVCSICGSSFKIQSNYARHMRTHSKVKPYKCKECGCEYADKKNMDAHVFKAHLKREAFKCPFRCPNAKFFREDSWLKHYEKKHKNVCEMPRFELRSISE</sequence>
<protein>
    <submittedName>
        <fullName evidence="2">Uncharacterized protein</fullName>
    </submittedName>
</protein>
<proteinExistence type="predicted"/>
<name>A0AC34RAD6_9BILA</name>